<keyword evidence="3" id="KW-1185">Reference proteome</keyword>
<protein>
    <submittedName>
        <fullName evidence="2">Uncharacterized protein</fullName>
    </submittedName>
</protein>
<dbReference type="AlphaFoldDB" id="A0A9P9WMN1"/>
<feature type="region of interest" description="Disordered" evidence="1">
    <location>
        <begin position="1"/>
        <end position="29"/>
    </location>
</feature>
<sequence length="216" mass="23045">MTFGLPSKSELQEQAARGRPSTQAKASAIACPEADVSDANVVKGGSAATAQSLHDKQQNFFAKAGEVARKPAGEVTKEDAAEVQKAEVGKYAPSVYHASTLRDVLAGETPGWETTEGLDFSGRAIACRPQCSEPGPLREGYELGAAVLRFWPPVDTALGSDVLWRASSRIAAGVKHGTGTWSISHLENQKDYVRLIQHPFASITMNVSNLRQPKGN</sequence>
<gene>
    <name evidence="2" type="ORF">JX265_006099</name>
</gene>
<comment type="caution">
    <text evidence="2">The sequence shown here is derived from an EMBL/GenBank/DDBJ whole genome shotgun (WGS) entry which is preliminary data.</text>
</comment>
<proteinExistence type="predicted"/>
<reference evidence="2" key="1">
    <citation type="submission" date="2021-03" db="EMBL/GenBank/DDBJ databases">
        <title>Revisited historic fungal species revealed as producer of novel bioactive compounds through whole genome sequencing and comparative genomics.</title>
        <authorList>
            <person name="Vignolle G.A."/>
            <person name="Hochenegger N."/>
            <person name="Mach R.L."/>
            <person name="Mach-Aigner A.R."/>
            <person name="Javad Rahimi M."/>
            <person name="Salim K.A."/>
            <person name="Chan C.M."/>
            <person name="Lim L.B.L."/>
            <person name="Cai F."/>
            <person name="Druzhinina I.S."/>
            <person name="U'Ren J.M."/>
            <person name="Derntl C."/>
        </authorList>
    </citation>
    <scope>NUCLEOTIDE SEQUENCE</scope>
    <source>
        <strain evidence="2">TUCIM 5799</strain>
    </source>
</reference>
<organism evidence="2 3">
    <name type="scientific">Neoarthrinium moseri</name>
    <dbReference type="NCBI Taxonomy" id="1658444"/>
    <lineage>
        <taxon>Eukaryota</taxon>
        <taxon>Fungi</taxon>
        <taxon>Dikarya</taxon>
        <taxon>Ascomycota</taxon>
        <taxon>Pezizomycotina</taxon>
        <taxon>Sordariomycetes</taxon>
        <taxon>Xylariomycetidae</taxon>
        <taxon>Amphisphaeriales</taxon>
        <taxon>Apiosporaceae</taxon>
        <taxon>Neoarthrinium</taxon>
    </lineage>
</organism>
<evidence type="ECO:0000256" key="1">
    <source>
        <dbReference type="SAM" id="MobiDB-lite"/>
    </source>
</evidence>
<dbReference type="EMBL" id="JAFIMR010000013">
    <property type="protein sequence ID" value="KAI1871059.1"/>
    <property type="molecule type" value="Genomic_DNA"/>
</dbReference>
<evidence type="ECO:0000313" key="3">
    <source>
        <dbReference type="Proteomes" id="UP000829685"/>
    </source>
</evidence>
<accession>A0A9P9WMN1</accession>
<name>A0A9P9WMN1_9PEZI</name>
<evidence type="ECO:0000313" key="2">
    <source>
        <dbReference type="EMBL" id="KAI1871059.1"/>
    </source>
</evidence>
<dbReference type="Proteomes" id="UP000829685">
    <property type="component" value="Unassembled WGS sequence"/>
</dbReference>